<evidence type="ECO:0000313" key="4">
    <source>
        <dbReference type="EMBL" id="GEU50051.1"/>
    </source>
</evidence>
<organism evidence="4">
    <name type="scientific">Tanacetum cinerariifolium</name>
    <name type="common">Dalmatian daisy</name>
    <name type="synonym">Chrysanthemum cinerariifolium</name>
    <dbReference type="NCBI Taxonomy" id="118510"/>
    <lineage>
        <taxon>Eukaryota</taxon>
        <taxon>Viridiplantae</taxon>
        <taxon>Streptophyta</taxon>
        <taxon>Embryophyta</taxon>
        <taxon>Tracheophyta</taxon>
        <taxon>Spermatophyta</taxon>
        <taxon>Magnoliopsida</taxon>
        <taxon>eudicotyledons</taxon>
        <taxon>Gunneridae</taxon>
        <taxon>Pentapetalae</taxon>
        <taxon>asterids</taxon>
        <taxon>campanulids</taxon>
        <taxon>Asterales</taxon>
        <taxon>Asteraceae</taxon>
        <taxon>Asteroideae</taxon>
        <taxon>Anthemideae</taxon>
        <taxon>Anthemidinae</taxon>
        <taxon>Tanacetum</taxon>
    </lineage>
</organism>
<reference evidence="4" key="1">
    <citation type="journal article" date="2019" name="Sci. Rep.">
        <title>Draft genome of Tanacetum cinerariifolium, the natural source of mosquito coil.</title>
        <authorList>
            <person name="Yamashiro T."/>
            <person name="Shiraishi A."/>
            <person name="Satake H."/>
            <person name="Nakayama K."/>
        </authorList>
    </citation>
    <scope>NUCLEOTIDE SEQUENCE</scope>
</reference>
<dbReference type="Pfam" id="PF07727">
    <property type="entry name" value="RVT_2"/>
    <property type="match status" value="1"/>
</dbReference>
<feature type="domain" description="Reverse transcriptase Ty1/copia-type" evidence="2">
    <location>
        <begin position="535"/>
        <end position="600"/>
    </location>
</feature>
<evidence type="ECO:0000259" key="3">
    <source>
        <dbReference type="Pfam" id="PF13976"/>
    </source>
</evidence>
<sequence>MESLSLQVVAAVKLPILNLNEFDLWKMRIEQYFLMTVYSLWEVILNGDSPIPTRVIDGVVQPITPTTAEQRLAKKNELKARGTLLMALPDKHQLKFNIHKDAKSLMEAIEKSFGVSLTKSVNVVPSVTAASTKVLIFALSNVDNLSDAVFASDELTSFESDVSVPTSPVHNRYKSGEWYHAVHPSYTGIFMPSKPDLVFHDASTVSEIVPSVFNVQPSPIKPTQEMSQSTRTSTLIIEGWVSDSEDESEGKSTKSMEDMLHLVEIQRRVPKENNMYNVDLKNIVPLGDLTCLFVKATLDESNLWHKSLGHINFKTMNKLVKDPLGKFDRKANEGFLVGYSVSSKAFRVFNSRTIIVQETLHINFLENQPNVAESGHGIQENLVACTVGKEPVFTQQYVLLPLWSPGLKDPQNSDVNVAFANKENESEVYVSLSSSDKTKKHNAKAKKKSSRPDALVTAVGPNSTTSTTSFNDVGPSNTVVSPNFDFGRKSSYVDLFPYPDDPDMSALEEIVYFDDEEDVDAEDDFFNLETSITEEGIDYEEVFAQVAMIEAIRLFLAYASFLGFMVYQMDVKSAFFYGTIKEEVYVCQHPGFEDLDYPDKNGFQREKIDQTLFIKKQKVDERQVPDEFNGELTFFLGLQVKQKKDRIFISQDKYVAEILRKFGLTEEKSASTPIDTEKPLLKDPDGEDVDVHTYRSMIGSLMYLTSSRPDIMFAVYACANFQVTLKVSYLHAVKRIFRYLKGKPHLGLWYPKGSPFNLVAYSDSDYAGASLDRKSTTGDGIDCLPKEKIFAELARMGYKKPSTKLTFYKAFFSTQWKFLIHIILQCMSAKRTVWNEFSSSMASAVICLATVGDLSFHNTKYTSSALTQKVFANMRRIRKGFSRVDTPLFDAPPQQQPSHTTDILMSLLSTLLETCVTLTKQVSNLEQDKVAQAIKITKLKQMVKRLEKKRQFKSLGGCIQTGGKIAKLDADEDVTLEEVDAKVAMDADDTDETEPAKVKEVVTGAKLMTEVVTTAATTITVAQVPKASAPRKMKVEEPKPLKRQAQIEQDEAFAKELEVELNANINWDDVMEQVKRKEKQDNTRRFRDALEACSRKISIFRAKEFLDDFLLNTLKTMFKKPNVEASIWRDQRGRYRLAKVKSWKLLESCRVHILTLTTTQMILLVEKKYPLTRFTLE</sequence>
<accession>A0A6L2KKY1</accession>
<dbReference type="PANTHER" id="PTHR11439:SF495">
    <property type="entry name" value="REVERSE TRANSCRIPTASE, RNA-DEPENDENT DNA POLYMERASE-RELATED"/>
    <property type="match status" value="1"/>
</dbReference>
<proteinExistence type="predicted"/>
<dbReference type="AlphaFoldDB" id="A0A6L2KKY1"/>
<dbReference type="EMBL" id="BKCJ010002657">
    <property type="protein sequence ID" value="GEU50051.1"/>
    <property type="molecule type" value="Genomic_DNA"/>
</dbReference>
<name>A0A6L2KKY1_TANCI</name>
<dbReference type="Pfam" id="PF13976">
    <property type="entry name" value="gag_pre-integrs"/>
    <property type="match status" value="1"/>
</dbReference>
<feature type="domain" description="GAG-pre-integrase" evidence="3">
    <location>
        <begin position="275"/>
        <end position="327"/>
    </location>
</feature>
<protein>
    <submittedName>
        <fullName evidence="4">Retrovirus-related Pol polyprotein from transposon TNT 1-94</fullName>
    </submittedName>
</protein>
<dbReference type="InterPro" id="IPR013103">
    <property type="entry name" value="RVT_2"/>
</dbReference>
<evidence type="ECO:0000256" key="1">
    <source>
        <dbReference type="SAM" id="MobiDB-lite"/>
    </source>
</evidence>
<gene>
    <name evidence="4" type="ORF">Tci_022029</name>
</gene>
<dbReference type="InterPro" id="IPR025724">
    <property type="entry name" value="GAG-pre-integrase_dom"/>
</dbReference>
<dbReference type="PANTHER" id="PTHR11439">
    <property type="entry name" value="GAG-POL-RELATED RETROTRANSPOSON"/>
    <property type="match status" value="1"/>
</dbReference>
<evidence type="ECO:0000259" key="2">
    <source>
        <dbReference type="Pfam" id="PF07727"/>
    </source>
</evidence>
<feature type="region of interest" description="Disordered" evidence="1">
    <location>
        <begin position="431"/>
        <end position="455"/>
    </location>
</feature>
<comment type="caution">
    <text evidence="4">The sequence shown here is derived from an EMBL/GenBank/DDBJ whole genome shotgun (WGS) entry which is preliminary data.</text>
</comment>
<feature type="compositionally biased region" description="Basic residues" evidence="1">
    <location>
        <begin position="438"/>
        <end position="449"/>
    </location>
</feature>